<dbReference type="InterPro" id="IPR043814">
    <property type="entry name" value="DUF5796"/>
</dbReference>
<keyword evidence="2" id="KW-1185">Reference proteome</keyword>
<gene>
    <name evidence="1" type="ORF">SAMN05192554_104168</name>
</gene>
<evidence type="ECO:0000313" key="2">
    <source>
        <dbReference type="Proteomes" id="UP000199370"/>
    </source>
</evidence>
<accession>A0A1G9UJV9</accession>
<dbReference type="OrthoDB" id="156190at2157"/>
<reference evidence="1 2" key="1">
    <citation type="submission" date="2016-10" db="EMBL/GenBank/DDBJ databases">
        <authorList>
            <person name="de Groot N.N."/>
        </authorList>
    </citation>
    <scope>NUCLEOTIDE SEQUENCE [LARGE SCALE GENOMIC DNA]</scope>
    <source>
        <strain evidence="2">EB21,IBRC-M 10013,KCTC 4048</strain>
    </source>
</reference>
<dbReference type="EMBL" id="FNIA01000004">
    <property type="protein sequence ID" value="SDM60210.1"/>
    <property type="molecule type" value="Genomic_DNA"/>
</dbReference>
<dbReference type="RefSeq" id="WP_089731941.1">
    <property type="nucleotide sequence ID" value="NZ_FNIA01000004.1"/>
</dbReference>
<dbReference type="Proteomes" id="UP000199370">
    <property type="component" value="Unassembled WGS sequence"/>
</dbReference>
<organism evidence="1 2">
    <name type="scientific">Haloarchaeobius iranensis</name>
    <dbReference type="NCBI Taxonomy" id="996166"/>
    <lineage>
        <taxon>Archaea</taxon>
        <taxon>Methanobacteriati</taxon>
        <taxon>Methanobacteriota</taxon>
        <taxon>Stenosarchaea group</taxon>
        <taxon>Halobacteria</taxon>
        <taxon>Halobacteriales</taxon>
        <taxon>Halorubellaceae</taxon>
        <taxon>Haloarchaeobius</taxon>
    </lineage>
</organism>
<name>A0A1G9UJV9_9EURY</name>
<dbReference type="Pfam" id="PF19109">
    <property type="entry name" value="DUF5796"/>
    <property type="match status" value="1"/>
</dbReference>
<protein>
    <submittedName>
        <fullName evidence="1">Uncharacterized protein</fullName>
    </submittedName>
</protein>
<proteinExistence type="predicted"/>
<evidence type="ECO:0000313" key="1">
    <source>
        <dbReference type="EMBL" id="SDM60210.1"/>
    </source>
</evidence>
<dbReference type="STRING" id="996166.SAMN05192554_104168"/>
<sequence length="139" mass="15274">MSNRSDIAPSTLGVDLQEGGVVVEYTDGRETFYNGVPQRKEDSVRCPPGKHVQILVTDPTETEGVMLYVNDRKTHDDILESTGVGRVIIDPGEEESVFPGVTVRADGYAIVVEADPETARGRVFVFAEDEMSEHSYEVV</sequence>
<dbReference type="AlphaFoldDB" id="A0A1G9UJV9"/>